<sequence>MKAVIVRDHGEPSGLSYETMDDPVPTGRHVLVKVHACGVCRRDLLVRRAPPTRELHSPLVLGHEISGEVVGLGPRARGFQIGDRVVSTQREYVCGHCSKCRTDRETLCADLRFLGNQAMGGYAELVLVNDDNLCQLPEGVDYVTASIVGCPVGTAYNAVCDTGLVRIGERVLVTGMGGVGTHAVQIAKAVGAFVIATTRDGRKAPMLKELGADAVVVAPDGQFAKAVREASGAGGVDVVIDTVGGPAFQQALRAVVLGGRIVLVGDVTGKPVEVKMTSIYRRGLEIRSAVSTSRRQLQMALRMVAAGQIRPLVAKTLPLSEAAEAHRLSESDELLGRVVLIP</sequence>
<name>A0A1L3SWR2_9HYPH</name>
<feature type="domain" description="Enoyl reductase (ER)" evidence="6">
    <location>
        <begin position="10"/>
        <end position="340"/>
    </location>
</feature>
<dbReference type="InterPro" id="IPR020843">
    <property type="entry name" value="ER"/>
</dbReference>
<dbReference type="InterPro" id="IPR013154">
    <property type="entry name" value="ADH-like_N"/>
</dbReference>
<gene>
    <name evidence="7" type="ORF">BSQ44_21965</name>
</gene>
<dbReference type="Proteomes" id="UP000182840">
    <property type="component" value="Chromosome"/>
</dbReference>
<evidence type="ECO:0000313" key="7">
    <source>
        <dbReference type="EMBL" id="APH73745.1"/>
    </source>
</evidence>
<dbReference type="GO" id="GO:0008270">
    <property type="term" value="F:zinc ion binding"/>
    <property type="evidence" value="ECO:0007669"/>
    <property type="project" value="InterPro"/>
</dbReference>
<evidence type="ECO:0000256" key="1">
    <source>
        <dbReference type="ARBA" id="ARBA00022723"/>
    </source>
</evidence>
<evidence type="ECO:0000256" key="3">
    <source>
        <dbReference type="ARBA" id="ARBA00023002"/>
    </source>
</evidence>
<dbReference type="RefSeq" id="WP_072607208.1">
    <property type="nucleotide sequence ID" value="NZ_CP018171.1"/>
</dbReference>
<evidence type="ECO:0000256" key="2">
    <source>
        <dbReference type="ARBA" id="ARBA00022833"/>
    </source>
</evidence>
<dbReference type="KEGG" id="meso:BSQ44_21965"/>
<dbReference type="InterPro" id="IPR050129">
    <property type="entry name" value="Zn_alcohol_dh"/>
</dbReference>
<dbReference type="Gene3D" id="3.90.180.10">
    <property type="entry name" value="Medium-chain alcohol dehydrogenases, catalytic domain"/>
    <property type="match status" value="1"/>
</dbReference>
<dbReference type="EMBL" id="CP018171">
    <property type="protein sequence ID" value="APH73745.1"/>
    <property type="molecule type" value="Genomic_DNA"/>
</dbReference>
<comment type="similarity">
    <text evidence="4">Belongs to the zinc-containing alcohol dehydrogenase family.</text>
</comment>
<dbReference type="PROSITE" id="PS00059">
    <property type="entry name" value="ADH_ZINC"/>
    <property type="match status" value="1"/>
</dbReference>
<feature type="compositionally biased region" description="Basic and acidic residues" evidence="5">
    <location>
        <begin position="1"/>
        <end position="11"/>
    </location>
</feature>
<dbReference type="GO" id="GO:0016616">
    <property type="term" value="F:oxidoreductase activity, acting on the CH-OH group of donors, NAD or NADP as acceptor"/>
    <property type="evidence" value="ECO:0007669"/>
    <property type="project" value="UniProtKB-ARBA"/>
</dbReference>
<keyword evidence="1 4" id="KW-0479">Metal-binding</keyword>
<evidence type="ECO:0000313" key="8">
    <source>
        <dbReference type="Proteomes" id="UP000182840"/>
    </source>
</evidence>
<dbReference type="SUPFAM" id="SSF50129">
    <property type="entry name" value="GroES-like"/>
    <property type="match status" value="1"/>
</dbReference>
<feature type="region of interest" description="Disordered" evidence="5">
    <location>
        <begin position="1"/>
        <end position="20"/>
    </location>
</feature>
<accession>A0A1L3SWR2</accession>
<dbReference type="InterPro" id="IPR013149">
    <property type="entry name" value="ADH-like_C"/>
</dbReference>
<dbReference type="InterPro" id="IPR002328">
    <property type="entry name" value="ADH_Zn_CS"/>
</dbReference>
<dbReference type="SMART" id="SM00829">
    <property type="entry name" value="PKS_ER"/>
    <property type="match status" value="1"/>
</dbReference>
<dbReference type="STRING" id="1670800.BSQ44_21965"/>
<dbReference type="SUPFAM" id="SSF51735">
    <property type="entry name" value="NAD(P)-binding Rossmann-fold domains"/>
    <property type="match status" value="1"/>
</dbReference>
<dbReference type="Pfam" id="PF08240">
    <property type="entry name" value="ADH_N"/>
    <property type="match status" value="1"/>
</dbReference>
<reference evidence="8" key="1">
    <citation type="submission" date="2016-11" db="EMBL/GenBank/DDBJ databases">
        <title>Mesorhizobium oceanicum sp. nov., isolated from deep seawater in South China Sea.</title>
        <authorList>
            <person name="Fu G.-Y."/>
        </authorList>
    </citation>
    <scope>NUCLEOTIDE SEQUENCE [LARGE SCALE GENOMIC DNA]</scope>
    <source>
        <strain evidence="8">B7</strain>
    </source>
</reference>
<dbReference type="OrthoDB" id="9773078at2"/>
<protein>
    <recommendedName>
        <fullName evidence="6">Enoyl reductase (ER) domain-containing protein</fullName>
    </recommendedName>
</protein>
<dbReference type="PANTHER" id="PTHR43401">
    <property type="entry name" value="L-THREONINE 3-DEHYDROGENASE"/>
    <property type="match status" value="1"/>
</dbReference>
<dbReference type="InterPro" id="IPR011032">
    <property type="entry name" value="GroES-like_sf"/>
</dbReference>
<organism evidence="7 8">
    <name type="scientific">Aquibium oceanicum</name>
    <dbReference type="NCBI Taxonomy" id="1670800"/>
    <lineage>
        <taxon>Bacteria</taxon>
        <taxon>Pseudomonadati</taxon>
        <taxon>Pseudomonadota</taxon>
        <taxon>Alphaproteobacteria</taxon>
        <taxon>Hyphomicrobiales</taxon>
        <taxon>Phyllobacteriaceae</taxon>
        <taxon>Aquibium</taxon>
    </lineage>
</organism>
<dbReference type="InterPro" id="IPR036291">
    <property type="entry name" value="NAD(P)-bd_dom_sf"/>
</dbReference>
<evidence type="ECO:0000256" key="5">
    <source>
        <dbReference type="SAM" id="MobiDB-lite"/>
    </source>
</evidence>
<dbReference type="PANTHER" id="PTHR43401:SF2">
    <property type="entry name" value="L-THREONINE 3-DEHYDROGENASE"/>
    <property type="match status" value="1"/>
</dbReference>
<evidence type="ECO:0000259" key="6">
    <source>
        <dbReference type="SMART" id="SM00829"/>
    </source>
</evidence>
<keyword evidence="8" id="KW-1185">Reference proteome</keyword>
<evidence type="ECO:0000256" key="4">
    <source>
        <dbReference type="RuleBase" id="RU361277"/>
    </source>
</evidence>
<dbReference type="Pfam" id="PF00107">
    <property type="entry name" value="ADH_zinc_N"/>
    <property type="match status" value="1"/>
</dbReference>
<dbReference type="AlphaFoldDB" id="A0A1L3SWR2"/>
<proteinExistence type="inferred from homology"/>
<comment type="cofactor">
    <cofactor evidence="4">
        <name>Zn(2+)</name>
        <dbReference type="ChEBI" id="CHEBI:29105"/>
    </cofactor>
</comment>
<keyword evidence="3" id="KW-0560">Oxidoreductase</keyword>
<keyword evidence="2 4" id="KW-0862">Zinc</keyword>